<gene>
    <name evidence="1" type="ORF">APZ42_001354</name>
</gene>
<evidence type="ECO:0000313" key="2">
    <source>
        <dbReference type="Proteomes" id="UP000076858"/>
    </source>
</evidence>
<organism evidence="1 2">
    <name type="scientific">Daphnia magna</name>
    <dbReference type="NCBI Taxonomy" id="35525"/>
    <lineage>
        <taxon>Eukaryota</taxon>
        <taxon>Metazoa</taxon>
        <taxon>Ecdysozoa</taxon>
        <taxon>Arthropoda</taxon>
        <taxon>Crustacea</taxon>
        <taxon>Branchiopoda</taxon>
        <taxon>Diplostraca</taxon>
        <taxon>Cladocera</taxon>
        <taxon>Anomopoda</taxon>
        <taxon>Daphniidae</taxon>
        <taxon>Daphnia</taxon>
    </lineage>
</organism>
<proteinExistence type="predicted"/>
<sequence>MNKVCKEGRRPPQVLLLVTLFLYKSPPTPTVIAGVGARQQAG</sequence>
<accession>A0A164J1I1</accession>
<protein>
    <submittedName>
        <fullName evidence="1">Uncharacterized protein</fullName>
    </submittedName>
</protein>
<keyword evidence="2" id="KW-1185">Reference proteome</keyword>
<dbReference type="Proteomes" id="UP000076858">
    <property type="component" value="Unassembled WGS sequence"/>
</dbReference>
<comment type="caution">
    <text evidence="1">The sequence shown here is derived from an EMBL/GenBank/DDBJ whole genome shotgun (WGS) entry which is preliminary data.</text>
</comment>
<name>A0A164J1I1_9CRUS</name>
<dbReference type="AlphaFoldDB" id="A0A164J1I1"/>
<reference evidence="1 2" key="1">
    <citation type="submission" date="2016-03" db="EMBL/GenBank/DDBJ databases">
        <title>EvidentialGene: Evidence-directed Construction of Genes on Genomes.</title>
        <authorList>
            <person name="Gilbert D.G."/>
            <person name="Choi J.-H."/>
            <person name="Mockaitis K."/>
            <person name="Colbourne J."/>
            <person name="Pfrender M."/>
        </authorList>
    </citation>
    <scope>NUCLEOTIDE SEQUENCE [LARGE SCALE GENOMIC DNA]</scope>
    <source>
        <strain evidence="1 2">Xinb3</strain>
        <tissue evidence="1">Complete organism</tissue>
    </source>
</reference>
<dbReference type="EMBL" id="LRGB01005995">
    <property type="protein sequence ID" value="KZS01858.1"/>
    <property type="molecule type" value="Genomic_DNA"/>
</dbReference>
<evidence type="ECO:0000313" key="1">
    <source>
        <dbReference type="EMBL" id="KZS01858.1"/>
    </source>
</evidence>